<evidence type="ECO:0000313" key="3">
    <source>
        <dbReference type="Proteomes" id="UP000535078"/>
    </source>
</evidence>
<comment type="caution">
    <text evidence="2">The sequence shown here is derived from an EMBL/GenBank/DDBJ whole genome shotgun (WGS) entry which is preliminary data.</text>
</comment>
<dbReference type="AlphaFoldDB" id="A0A7X6B9K2"/>
<dbReference type="EMBL" id="JAATIT010000002">
    <property type="protein sequence ID" value="NJB89897.1"/>
    <property type="molecule type" value="Genomic_DNA"/>
</dbReference>
<dbReference type="Pfam" id="PF09836">
    <property type="entry name" value="DUF2063"/>
    <property type="match status" value="1"/>
</dbReference>
<evidence type="ECO:0000313" key="2">
    <source>
        <dbReference type="EMBL" id="NJB89897.1"/>
    </source>
</evidence>
<proteinExistence type="predicted"/>
<organism evidence="2 3">
    <name type="scientific">Sphingopyxis italica</name>
    <dbReference type="NCBI Taxonomy" id="1129133"/>
    <lineage>
        <taxon>Bacteria</taxon>
        <taxon>Pseudomonadati</taxon>
        <taxon>Pseudomonadota</taxon>
        <taxon>Alphaproteobacteria</taxon>
        <taxon>Sphingomonadales</taxon>
        <taxon>Sphingomonadaceae</taxon>
        <taxon>Sphingopyxis</taxon>
    </lineage>
</organism>
<name>A0A7X6B9K2_9SPHN</name>
<dbReference type="Gene3D" id="1.10.150.690">
    <property type="entry name" value="DUF2063"/>
    <property type="match status" value="1"/>
</dbReference>
<gene>
    <name evidence="2" type="ORF">GGR90_002072</name>
</gene>
<dbReference type="Proteomes" id="UP000535078">
    <property type="component" value="Unassembled WGS sequence"/>
</dbReference>
<dbReference type="InterPro" id="IPR018640">
    <property type="entry name" value="DUF2063"/>
</dbReference>
<evidence type="ECO:0000259" key="1">
    <source>
        <dbReference type="Pfam" id="PF09836"/>
    </source>
</evidence>
<dbReference type="RefSeq" id="WP_167921349.1">
    <property type="nucleotide sequence ID" value="NZ_JAATIT010000002.1"/>
</dbReference>
<accession>A0A7X6B9K2</accession>
<dbReference type="InterPro" id="IPR044922">
    <property type="entry name" value="DUF2063_N_sf"/>
</dbReference>
<sequence>MLEGQQAALAATLLRGPGHLPPGLFKGSDAAVLRGLRVHANTISHARLVALEETFPRTRDYLGTEAFNRLSRRFVEEGGAERRSLNDIGAGFAGWLADPRAADLARVEWAWLESYHAADARALALADLIGLDETELLGLPVRRHPAVRVVALASDAAPLVDPAFAADTQALLVTRPDTDVRLFAIEPATAAALGMAEEIAPVGNLIAHLAEQHPDGGGAIAALIETGAFERV</sequence>
<reference evidence="2 3" key="1">
    <citation type="submission" date="2020-03" db="EMBL/GenBank/DDBJ databases">
        <title>Genomic Encyclopedia of Type Strains, Phase IV (KMG-IV): sequencing the most valuable type-strain genomes for metagenomic binning, comparative biology and taxonomic classification.</title>
        <authorList>
            <person name="Goeker M."/>
        </authorList>
    </citation>
    <scope>NUCLEOTIDE SEQUENCE [LARGE SCALE GENOMIC DNA]</scope>
    <source>
        <strain evidence="2 3">DSM 25229</strain>
    </source>
</reference>
<feature type="domain" description="Putative DNA-binding" evidence="1">
    <location>
        <begin position="5"/>
        <end position="96"/>
    </location>
</feature>
<protein>
    <recommendedName>
        <fullName evidence="1">Putative DNA-binding domain-containing protein</fullName>
    </recommendedName>
</protein>
<keyword evidence="3" id="KW-1185">Reference proteome</keyword>